<protein>
    <submittedName>
        <fullName evidence="3">LuxR C-terminal-related transcriptional regulator</fullName>
    </submittedName>
</protein>
<dbReference type="PROSITE" id="PS50043">
    <property type="entry name" value="HTH_LUXR_2"/>
    <property type="match status" value="1"/>
</dbReference>
<dbReference type="PROSITE" id="PS00622">
    <property type="entry name" value="HTH_LUXR_1"/>
    <property type="match status" value="1"/>
</dbReference>
<dbReference type="CDD" id="cd06170">
    <property type="entry name" value="LuxR_C_like"/>
    <property type="match status" value="1"/>
</dbReference>
<dbReference type="SMART" id="SM00421">
    <property type="entry name" value="HTH_LUXR"/>
    <property type="match status" value="1"/>
</dbReference>
<sequence>MQPERDRGRDAYARKAWADAYAHLAAADADREEPLEPADLELLAASAYLTGRDVECVELWARTYNALLERGESIRAARNAFWLCIHLMLRGQPGRSGGWLARAQRLVDAGETDCPERGYLLVPVTLVTLDDDPATALELARDATACGDRFEDADLSAFGLTLQGQALVGLGQVAEGVARLDEAMVAVTSGEVSELVAGILFCAVIETCRLTFDLRRAREWTSALTSWCDAQPDLVPYRGQCLVHRAEILTLHGAWAEALDETQRACAAYGQSSEQPAMGAAYYQLGELHRLRGDDAAAEEAYRQSSRLSRLPQPGHALLRLAQGKTGAAAAAIRRAVDETRERSQRAELLAAQVEILLAGKDVRAARAAADELVAIAGELDAPLLVAASRQADGAVRLAEGSPQVALVLLRSAWNAWQELEVPYETARLRVLIGLACRALGDEDSARMEFDAAGWIFAELGAVPDVARVESLVPGTVRGLTAREVEVVRLVATGRTNREIAAELYLSEKTVARHLSNIFAKLDRSSRSAVTAYAYENGLLA</sequence>
<keyword evidence="1" id="KW-0238">DNA-binding</keyword>
<dbReference type="InterPro" id="IPR036388">
    <property type="entry name" value="WH-like_DNA-bd_sf"/>
</dbReference>
<dbReference type="EMBL" id="JBHRZH010000001">
    <property type="protein sequence ID" value="MFC3759384.1"/>
    <property type="molecule type" value="Genomic_DNA"/>
</dbReference>
<dbReference type="Pfam" id="PF00196">
    <property type="entry name" value="GerE"/>
    <property type="match status" value="1"/>
</dbReference>
<gene>
    <name evidence="3" type="ORF">ACFOUW_00900</name>
</gene>
<dbReference type="Gene3D" id="1.25.40.10">
    <property type="entry name" value="Tetratricopeptide repeat domain"/>
    <property type="match status" value="1"/>
</dbReference>
<feature type="domain" description="HTH luxR-type" evidence="2">
    <location>
        <begin position="473"/>
        <end position="538"/>
    </location>
</feature>
<organism evidence="3 4">
    <name type="scientific">Tenggerimyces flavus</name>
    <dbReference type="NCBI Taxonomy" id="1708749"/>
    <lineage>
        <taxon>Bacteria</taxon>
        <taxon>Bacillati</taxon>
        <taxon>Actinomycetota</taxon>
        <taxon>Actinomycetes</taxon>
        <taxon>Propionibacteriales</taxon>
        <taxon>Nocardioidaceae</taxon>
        <taxon>Tenggerimyces</taxon>
    </lineage>
</organism>
<accession>A0ABV7Y5Q6</accession>
<evidence type="ECO:0000256" key="1">
    <source>
        <dbReference type="ARBA" id="ARBA00023125"/>
    </source>
</evidence>
<evidence type="ECO:0000313" key="3">
    <source>
        <dbReference type="EMBL" id="MFC3759384.1"/>
    </source>
</evidence>
<dbReference type="Gene3D" id="1.10.10.10">
    <property type="entry name" value="Winged helix-like DNA-binding domain superfamily/Winged helix DNA-binding domain"/>
    <property type="match status" value="1"/>
</dbReference>
<dbReference type="Proteomes" id="UP001595699">
    <property type="component" value="Unassembled WGS sequence"/>
</dbReference>
<evidence type="ECO:0000313" key="4">
    <source>
        <dbReference type="Proteomes" id="UP001595699"/>
    </source>
</evidence>
<name>A0ABV7Y5Q6_9ACTN</name>
<keyword evidence="4" id="KW-1185">Reference proteome</keyword>
<dbReference type="InterPro" id="IPR019734">
    <property type="entry name" value="TPR_rpt"/>
</dbReference>
<dbReference type="Pfam" id="PF13181">
    <property type="entry name" value="TPR_8"/>
    <property type="match status" value="1"/>
</dbReference>
<dbReference type="PANTHER" id="PTHR43214:SF42">
    <property type="entry name" value="TRANSCRIPTIONAL REGULATORY PROTEIN DESR"/>
    <property type="match status" value="1"/>
</dbReference>
<dbReference type="InterPro" id="IPR011990">
    <property type="entry name" value="TPR-like_helical_dom_sf"/>
</dbReference>
<dbReference type="RefSeq" id="WP_307782678.1">
    <property type="nucleotide sequence ID" value="NZ_JAFBCM010000001.1"/>
</dbReference>
<proteinExistence type="predicted"/>
<reference evidence="4" key="1">
    <citation type="journal article" date="2019" name="Int. J. Syst. Evol. Microbiol.">
        <title>The Global Catalogue of Microorganisms (GCM) 10K type strain sequencing project: providing services to taxonomists for standard genome sequencing and annotation.</title>
        <authorList>
            <consortium name="The Broad Institute Genomics Platform"/>
            <consortium name="The Broad Institute Genome Sequencing Center for Infectious Disease"/>
            <person name="Wu L."/>
            <person name="Ma J."/>
        </authorList>
    </citation>
    <scope>NUCLEOTIDE SEQUENCE [LARGE SCALE GENOMIC DNA]</scope>
    <source>
        <strain evidence="4">CGMCC 4.7241</strain>
    </source>
</reference>
<dbReference type="PRINTS" id="PR00038">
    <property type="entry name" value="HTHLUXR"/>
</dbReference>
<dbReference type="SUPFAM" id="SSF46894">
    <property type="entry name" value="C-terminal effector domain of the bipartite response regulators"/>
    <property type="match status" value="1"/>
</dbReference>
<evidence type="ECO:0000259" key="2">
    <source>
        <dbReference type="PROSITE" id="PS50043"/>
    </source>
</evidence>
<dbReference type="PANTHER" id="PTHR43214">
    <property type="entry name" value="TWO-COMPONENT RESPONSE REGULATOR"/>
    <property type="match status" value="1"/>
</dbReference>
<dbReference type="InterPro" id="IPR000792">
    <property type="entry name" value="Tscrpt_reg_LuxR_C"/>
</dbReference>
<dbReference type="InterPro" id="IPR039420">
    <property type="entry name" value="WalR-like"/>
</dbReference>
<dbReference type="InterPro" id="IPR016032">
    <property type="entry name" value="Sig_transdc_resp-reg_C-effctor"/>
</dbReference>
<dbReference type="SUPFAM" id="SSF48452">
    <property type="entry name" value="TPR-like"/>
    <property type="match status" value="1"/>
</dbReference>
<comment type="caution">
    <text evidence="3">The sequence shown here is derived from an EMBL/GenBank/DDBJ whole genome shotgun (WGS) entry which is preliminary data.</text>
</comment>